<dbReference type="InterPro" id="IPR036390">
    <property type="entry name" value="WH_DNA-bd_sf"/>
</dbReference>
<dbReference type="SUPFAM" id="SSF46785">
    <property type="entry name" value="Winged helix' DNA-binding domain"/>
    <property type="match status" value="1"/>
</dbReference>
<sequence>MKTLKNLERLQHLHEMIKAENTGTPGELSEKMNISERLVYNLLEQLKDLEASICYSRKSKTYYYCKDFQLNVNISVSVISNNELTEIFAGSYFLQEKNSLQGLCGDQKYISNIKTKICA</sequence>
<dbReference type="Gene3D" id="1.10.10.10">
    <property type="entry name" value="Winged helix-like DNA-binding domain superfamily/Winged helix DNA-binding domain"/>
    <property type="match status" value="1"/>
</dbReference>
<dbReference type="RefSeq" id="WP_311533894.1">
    <property type="nucleotide sequence ID" value="NZ_JAVRHQ010000004.1"/>
</dbReference>
<reference evidence="1 2" key="1">
    <citation type="submission" date="2023-09" db="EMBL/GenBank/DDBJ databases">
        <authorList>
            <person name="Rey-Velasco X."/>
        </authorList>
    </citation>
    <scope>NUCLEOTIDE SEQUENCE [LARGE SCALE GENOMIC DNA]</scope>
    <source>
        <strain evidence="1 2">F363</strain>
    </source>
</reference>
<accession>A0ABU3C820</accession>
<keyword evidence="2" id="KW-1185">Reference proteome</keyword>
<dbReference type="Proteomes" id="UP001262889">
    <property type="component" value="Unassembled WGS sequence"/>
</dbReference>
<organism evidence="1 2">
    <name type="scientific">Autumnicola tepida</name>
    <dbReference type="NCBI Taxonomy" id="3075595"/>
    <lineage>
        <taxon>Bacteria</taxon>
        <taxon>Pseudomonadati</taxon>
        <taxon>Bacteroidota</taxon>
        <taxon>Flavobacteriia</taxon>
        <taxon>Flavobacteriales</taxon>
        <taxon>Flavobacteriaceae</taxon>
        <taxon>Autumnicola</taxon>
    </lineage>
</organism>
<dbReference type="EMBL" id="JAVRHQ010000004">
    <property type="protein sequence ID" value="MDT0642220.1"/>
    <property type="molecule type" value="Genomic_DNA"/>
</dbReference>
<proteinExistence type="predicted"/>
<evidence type="ECO:0000313" key="1">
    <source>
        <dbReference type="EMBL" id="MDT0642220.1"/>
    </source>
</evidence>
<comment type="caution">
    <text evidence="1">The sequence shown here is derived from an EMBL/GenBank/DDBJ whole genome shotgun (WGS) entry which is preliminary data.</text>
</comment>
<evidence type="ECO:0000313" key="2">
    <source>
        <dbReference type="Proteomes" id="UP001262889"/>
    </source>
</evidence>
<protein>
    <submittedName>
        <fullName evidence="1">HTH domain-containing protein</fullName>
    </submittedName>
</protein>
<dbReference type="InterPro" id="IPR036388">
    <property type="entry name" value="WH-like_DNA-bd_sf"/>
</dbReference>
<name>A0ABU3C820_9FLAO</name>
<gene>
    <name evidence="1" type="ORF">RM553_05175</name>
</gene>